<evidence type="ECO:0000313" key="2">
    <source>
        <dbReference type="Proteomes" id="UP000228920"/>
    </source>
</evidence>
<organism evidence="1 2">
    <name type="scientific">candidate division WWE3 bacterium CG_4_10_14_0_2_um_filter_41_14</name>
    <dbReference type="NCBI Taxonomy" id="1975072"/>
    <lineage>
        <taxon>Bacteria</taxon>
        <taxon>Katanobacteria</taxon>
    </lineage>
</organism>
<gene>
    <name evidence="1" type="ORF">COY32_01125</name>
</gene>
<reference evidence="2" key="1">
    <citation type="submission" date="2017-09" db="EMBL/GenBank/DDBJ databases">
        <title>Depth-based differentiation of microbial function through sediment-hosted aquifers and enrichment of novel symbionts in the deep terrestrial subsurface.</title>
        <authorList>
            <person name="Probst A.J."/>
            <person name="Ladd B."/>
            <person name="Jarett J.K."/>
            <person name="Geller-Mcgrath D.E."/>
            <person name="Sieber C.M.K."/>
            <person name="Emerson J.B."/>
            <person name="Anantharaman K."/>
            <person name="Thomas B.C."/>
            <person name="Malmstrom R."/>
            <person name="Stieglmeier M."/>
            <person name="Klingl A."/>
            <person name="Woyke T."/>
            <person name="Ryan C.M."/>
            <person name="Banfield J.F."/>
        </authorList>
    </citation>
    <scope>NUCLEOTIDE SEQUENCE [LARGE SCALE GENOMIC DNA]</scope>
</reference>
<dbReference type="AlphaFoldDB" id="A0A2M7TLF1"/>
<dbReference type="EMBL" id="PFNL01000029">
    <property type="protein sequence ID" value="PIZ47786.1"/>
    <property type="molecule type" value="Genomic_DNA"/>
</dbReference>
<proteinExistence type="predicted"/>
<protein>
    <recommendedName>
        <fullName evidence="3">AbiEi antitoxin C-terminal domain-containing protein</fullName>
    </recommendedName>
</protein>
<evidence type="ECO:0000313" key="1">
    <source>
        <dbReference type="EMBL" id="PIZ47786.1"/>
    </source>
</evidence>
<accession>A0A2M7TLF1</accession>
<evidence type="ECO:0008006" key="3">
    <source>
        <dbReference type="Google" id="ProtNLM"/>
    </source>
</evidence>
<name>A0A2M7TLF1_UNCKA</name>
<comment type="caution">
    <text evidence="1">The sequence shown here is derived from an EMBL/GenBank/DDBJ whole genome shotgun (WGS) entry which is preliminary data.</text>
</comment>
<sequence length="204" mass="23851">MKYYGIKEKLSKEIIFSVEDIFIIDPEFRRQTLYDWEKEGKVIKLRNQRYIFADNKPSDTDLYTVANKLYSPSYVSLELALNHYGIIPEAVLEITSITTNKTMRFKTALGNFSYGTIKPNLFFGYTLVQDHDHVYKIASIEKAILDYLYLNNNVASIEDFEALRFNKEAINARISMETVGNYSKIFDSIALNQRIESLYRYVKK</sequence>
<dbReference type="Proteomes" id="UP000228920">
    <property type="component" value="Unassembled WGS sequence"/>
</dbReference>